<dbReference type="KEGG" id="sct:SCAT_5701"/>
<dbReference type="PRINTS" id="PR01438">
    <property type="entry name" value="UNVRSLSTRESS"/>
</dbReference>
<dbReference type="eggNOG" id="COG0589">
    <property type="taxonomic scope" value="Bacteria"/>
</dbReference>
<dbReference type="PATRIC" id="fig|1003195.11.peg.7115"/>
<accession>G8X477</accession>
<dbReference type="STRING" id="1003195.SCATT_57010"/>
<dbReference type="CDD" id="cd00293">
    <property type="entry name" value="USP-like"/>
    <property type="match status" value="1"/>
</dbReference>
<gene>
    <name evidence="4" type="ordered locus">SCATT_57010</name>
</gene>
<dbReference type="OrthoDB" id="6174426at2"/>
<dbReference type="InterPro" id="IPR006015">
    <property type="entry name" value="Universal_stress_UspA"/>
</dbReference>
<accession>F8JTX9</accession>
<dbReference type="RefSeq" id="WP_014146402.1">
    <property type="nucleotide sequence ID" value="NC_016111.1"/>
</dbReference>
<dbReference type="Proteomes" id="UP000007842">
    <property type="component" value="Chromosome"/>
</dbReference>
<comment type="similarity">
    <text evidence="1">Belongs to the universal stress protein A family.</text>
</comment>
<feature type="region of interest" description="Disordered" evidence="2">
    <location>
        <begin position="145"/>
        <end position="165"/>
    </location>
</feature>
<evidence type="ECO:0000313" key="4">
    <source>
        <dbReference type="EMBL" id="AEW98072.1"/>
    </source>
</evidence>
<dbReference type="PANTHER" id="PTHR46553">
    <property type="entry name" value="ADENINE NUCLEOTIDE ALPHA HYDROLASES-LIKE SUPERFAMILY PROTEIN"/>
    <property type="match status" value="1"/>
</dbReference>
<keyword evidence="5" id="KW-1185">Reference proteome</keyword>
<reference evidence="5" key="1">
    <citation type="submission" date="2011-12" db="EMBL/GenBank/DDBJ databases">
        <title>Complete genome sequence of Streptomyces cattleya strain DSM 46488.</title>
        <authorList>
            <person name="Ou H.-Y."/>
            <person name="Li P."/>
            <person name="Zhao C."/>
            <person name="O'Hagan D."/>
            <person name="Deng Z."/>
        </authorList>
    </citation>
    <scope>NUCLEOTIDE SEQUENCE [LARGE SCALE GENOMIC DNA]</scope>
    <source>
        <strain evidence="5">ATCC 35852 / DSM 46488 / JCM 4925 / NBRC 14057 / NRRL 8057</strain>
    </source>
</reference>
<sequence length="165" mass="16682">MGEQAGNEPRIVVGVDGSASSRAALTWALRQAELTGAVVEAVLAWQPPDAWYGLVPPAGTLDAYREAAGGVLARALAETVDAARASRVRSRVAEGNPAAVLLEAARGAELLVVGHRGHGFAGALIGSVGLHCTHHAPCPVAVVRGDPASGGTTEGHGDGRHRPGP</sequence>
<dbReference type="AlphaFoldDB" id="F8JTX9"/>
<dbReference type="PANTHER" id="PTHR46553:SF3">
    <property type="entry name" value="ADENINE NUCLEOTIDE ALPHA HYDROLASES-LIKE SUPERFAMILY PROTEIN"/>
    <property type="match status" value="1"/>
</dbReference>
<dbReference type="Pfam" id="PF00582">
    <property type="entry name" value="Usp"/>
    <property type="match status" value="1"/>
</dbReference>
<evidence type="ECO:0000313" key="5">
    <source>
        <dbReference type="Proteomes" id="UP000007842"/>
    </source>
</evidence>
<name>F8JTX9_STREN</name>
<dbReference type="InterPro" id="IPR014729">
    <property type="entry name" value="Rossmann-like_a/b/a_fold"/>
</dbReference>
<dbReference type="HOGENOM" id="CLU_049301_9_5_11"/>
<organism evidence="4 5">
    <name type="scientific">Streptantibioticus cattleyicolor (strain ATCC 35852 / DSM 46488 / JCM 4925 / NBRC 14057 / NRRL 8057)</name>
    <name type="common">Streptomyces cattleya</name>
    <dbReference type="NCBI Taxonomy" id="1003195"/>
    <lineage>
        <taxon>Bacteria</taxon>
        <taxon>Bacillati</taxon>
        <taxon>Actinomycetota</taxon>
        <taxon>Actinomycetes</taxon>
        <taxon>Kitasatosporales</taxon>
        <taxon>Streptomycetaceae</taxon>
        <taxon>Streptantibioticus</taxon>
    </lineage>
</organism>
<protein>
    <submittedName>
        <fullName evidence="4">Stress-inducible protein</fullName>
    </submittedName>
</protein>
<feature type="domain" description="UspA" evidence="3">
    <location>
        <begin position="10"/>
        <end position="144"/>
    </location>
</feature>
<dbReference type="SUPFAM" id="SSF52402">
    <property type="entry name" value="Adenine nucleotide alpha hydrolases-like"/>
    <property type="match status" value="1"/>
</dbReference>
<proteinExistence type="inferred from homology"/>
<evidence type="ECO:0000256" key="1">
    <source>
        <dbReference type="ARBA" id="ARBA00008791"/>
    </source>
</evidence>
<dbReference type="EMBL" id="CP003219">
    <property type="protein sequence ID" value="AEW98072.1"/>
    <property type="molecule type" value="Genomic_DNA"/>
</dbReference>
<dbReference type="KEGG" id="scy:SCATT_57010"/>
<dbReference type="Gene3D" id="3.40.50.620">
    <property type="entry name" value="HUPs"/>
    <property type="match status" value="1"/>
</dbReference>
<evidence type="ECO:0000259" key="3">
    <source>
        <dbReference type="Pfam" id="PF00582"/>
    </source>
</evidence>
<feature type="compositionally biased region" description="Basic and acidic residues" evidence="2">
    <location>
        <begin position="155"/>
        <end position="165"/>
    </location>
</feature>
<dbReference type="InterPro" id="IPR006016">
    <property type="entry name" value="UspA"/>
</dbReference>
<evidence type="ECO:0000256" key="2">
    <source>
        <dbReference type="SAM" id="MobiDB-lite"/>
    </source>
</evidence>